<dbReference type="RefSeq" id="WP_185694558.1">
    <property type="nucleotide sequence ID" value="NZ_JACHVA010000136.1"/>
</dbReference>
<keyword evidence="1" id="KW-0547">Nucleotide-binding</keyword>
<keyword evidence="5" id="KW-1185">Reference proteome</keyword>
<accession>A0A7X1B1K2</accession>
<evidence type="ECO:0000313" key="5">
    <source>
        <dbReference type="Proteomes" id="UP000525652"/>
    </source>
</evidence>
<feature type="domain" description="Zeta toxin" evidence="3">
    <location>
        <begin position="3"/>
        <end position="133"/>
    </location>
</feature>
<dbReference type="InterPro" id="IPR027417">
    <property type="entry name" value="P-loop_NTPase"/>
</dbReference>
<evidence type="ECO:0000256" key="2">
    <source>
        <dbReference type="ARBA" id="ARBA00022840"/>
    </source>
</evidence>
<dbReference type="PANTHER" id="PTHR39206:SF1">
    <property type="entry name" value="SLL8004 PROTEIN"/>
    <property type="match status" value="1"/>
</dbReference>
<reference evidence="4 5" key="1">
    <citation type="submission" date="2020-07" db="EMBL/GenBank/DDBJ databases">
        <authorList>
            <person name="Feng X."/>
        </authorList>
    </citation>
    <scope>NUCLEOTIDE SEQUENCE [LARGE SCALE GENOMIC DNA]</scope>
    <source>
        <strain evidence="4 5">JCM14086</strain>
    </source>
</reference>
<dbReference type="GO" id="GO:0005524">
    <property type="term" value="F:ATP binding"/>
    <property type="evidence" value="ECO:0007669"/>
    <property type="project" value="UniProtKB-KW"/>
</dbReference>
<dbReference type="InterPro" id="IPR010488">
    <property type="entry name" value="Zeta_toxin_domain"/>
</dbReference>
<dbReference type="Proteomes" id="UP000525652">
    <property type="component" value="Unassembled WGS sequence"/>
</dbReference>
<dbReference type="GO" id="GO:0016301">
    <property type="term" value="F:kinase activity"/>
    <property type="evidence" value="ECO:0007669"/>
    <property type="project" value="InterPro"/>
</dbReference>
<dbReference type="EMBL" id="JACHVA010000136">
    <property type="protein sequence ID" value="MBC2603941.1"/>
    <property type="molecule type" value="Genomic_DNA"/>
</dbReference>
<evidence type="ECO:0000256" key="1">
    <source>
        <dbReference type="ARBA" id="ARBA00022741"/>
    </source>
</evidence>
<sequence>MPNPTIFVLAGVNGSGKSSIGGANLVAHGVEYYNPDAAAKTLRKIHPNLSQALANGHAWTLGKEMLEKAIERRETYAFETTLGGTTITQLLTQAAQEGLKVKIWYVGLASVEQNLARVKKRVTHGGHDIPEAAIRTRWNSSRRNLIQLLPHLYSLRLFDNSQETDPKAGETPVPKLLLQVDQKRIVGSVRPDAPEWAKPILAGALHVYRSP</sequence>
<evidence type="ECO:0000313" key="4">
    <source>
        <dbReference type="EMBL" id="MBC2603941.1"/>
    </source>
</evidence>
<organism evidence="4 5">
    <name type="scientific">Puniceicoccus vermicola</name>
    <dbReference type="NCBI Taxonomy" id="388746"/>
    <lineage>
        <taxon>Bacteria</taxon>
        <taxon>Pseudomonadati</taxon>
        <taxon>Verrucomicrobiota</taxon>
        <taxon>Opitutia</taxon>
        <taxon>Puniceicoccales</taxon>
        <taxon>Puniceicoccaceae</taxon>
        <taxon>Puniceicoccus</taxon>
    </lineage>
</organism>
<dbReference type="SUPFAM" id="SSF52540">
    <property type="entry name" value="P-loop containing nucleoside triphosphate hydrolases"/>
    <property type="match status" value="1"/>
</dbReference>
<dbReference type="PANTHER" id="PTHR39206">
    <property type="entry name" value="SLL8004 PROTEIN"/>
    <property type="match status" value="1"/>
</dbReference>
<dbReference type="Gene3D" id="3.40.50.300">
    <property type="entry name" value="P-loop containing nucleotide triphosphate hydrolases"/>
    <property type="match status" value="1"/>
</dbReference>
<proteinExistence type="predicted"/>
<keyword evidence="2" id="KW-0067">ATP-binding</keyword>
<protein>
    <submittedName>
        <fullName evidence="4">Zeta toxin family protein</fullName>
    </submittedName>
</protein>
<comment type="caution">
    <text evidence="4">The sequence shown here is derived from an EMBL/GenBank/DDBJ whole genome shotgun (WGS) entry which is preliminary data.</text>
</comment>
<dbReference type="AlphaFoldDB" id="A0A7X1B1K2"/>
<evidence type="ECO:0000259" key="3">
    <source>
        <dbReference type="Pfam" id="PF06414"/>
    </source>
</evidence>
<dbReference type="Pfam" id="PF06414">
    <property type="entry name" value="Zeta_toxin"/>
    <property type="match status" value="1"/>
</dbReference>
<name>A0A7X1B1K2_9BACT</name>
<gene>
    <name evidence="4" type="ORF">H5P30_19345</name>
</gene>